<organism evidence="2 3">
    <name type="scientific">Methylosinus sporium</name>
    <dbReference type="NCBI Taxonomy" id="428"/>
    <lineage>
        <taxon>Bacteria</taxon>
        <taxon>Pseudomonadati</taxon>
        <taxon>Pseudomonadota</taxon>
        <taxon>Alphaproteobacteria</taxon>
        <taxon>Hyphomicrobiales</taxon>
        <taxon>Methylocystaceae</taxon>
        <taxon>Methylosinus</taxon>
    </lineage>
</organism>
<protein>
    <submittedName>
        <fullName evidence="2">DUF3422 domain-containing protein</fullName>
    </submittedName>
</protein>
<feature type="transmembrane region" description="Helical" evidence="1">
    <location>
        <begin position="371"/>
        <end position="390"/>
    </location>
</feature>
<keyword evidence="3" id="KW-1185">Reference proteome</keyword>
<keyword evidence="1" id="KW-1133">Transmembrane helix</keyword>
<keyword evidence="1" id="KW-0472">Membrane</keyword>
<reference evidence="2 3" key="1">
    <citation type="journal article" date="2018" name="Appl. Microbiol. Biotechnol.">
        <title>Co-cultivation of the strictly anaerobic methanogen Methanosarcina barkeri with aerobic methanotrophs in an oxygen-limited membrane bioreactor.</title>
        <authorList>
            <person name="In 't Zandt M.H."/>
            <person name="van den Bosch T.J.M."/>
            <person name="Rijkers R."/>
            <person name="van Kessel M.A.H.J."/>
            <person name="Jetten M.S.M."/>
            <person name="Welte C.U."/>
        </authorList>
    </citation>
    <scope>NUCLEOTIDE SEQUENCE [LARGE SCALE GENOMIC DNA]</scope>
    <source>
        <strain evidence="2 3">DSM 17706</strain>
    </source>
</reference>
<dbReference type="OrthoDB" id="9767470at2"/>
<dbReference type="InterPro" id="IPR021830">
    <property type="entry name" value="DUF3422"/>
</dbReference>
<dbReference type="EMBL" id="PUIV01000015">
    <property type="protein sequence ID" value="PWB93826.1"/>
    <property type="molecule type" value="Genomic_DNA"/>
</dbReference>
<gene>
    <name evidence="2" type="ORF">C5689_11150</name>
</gene>
<dbReference type="Pfam" id="PF11902">
    <property type="entry name" value="DUF3422"/>
    <property type="match status" value="1"/>
</dbReference>
<dbReference type="RefSeq" id="WP_108917349.1">
    <property type="nucleotide sequence ID" value="NZ_BGJY01000001.1"/>
</dbReference>
<feature type="transmembrane region" description="Helical" evidence="1">
    <location>
        <begin position="410"/>
        <end position="426"/>
    </location>
</feature>
<name>A0A2U1SQD8_METSR</name>
<accession>A0A2U1SQD8</accession>
<evidence type="ECO:0000256" key="1">
    <source>
        <dbReference type="SAM" id="Phobius"/>
    </source>
</evidence>
<dbReference type="Proteomes" id="UP000245137">
    <property type="component" value="Unassembled WGS sequence"/>
</dbReference>
<evidence type="ECO:0000313" key="2">
    <source>
        <dbReference type="EMBL" id="PWB93826.1"/>
    </source>
</evidence>
<comment type="caution">
    <text evidence="2">The sequence shown here is derived from an EMBL/GenBank/DDBJ whole genome shotgun (WGS) entry which is preliminary data.</text>
</comment>
<dbReference type="AlphaFoldDB" id="A0A2U1SQD8"/>
<sequence>MASDQESGAPIVGRFVEHEARAAVLAELHARPFLPITLPQRVYHFAFATNEEEARADRAALADLCRAHMLVPRPDDAKFQRLSIGDWRLRWEQHTEFTTYTWSTEKDAGDPFTHPDPIGTGEIAFRPPGRLIVAAHLSAIESGHSHEPFVNLFNSQSLCVIRAAKGAAHVMTDFAPDAFGFTRLLVKANAVGALEIGRLIQRVLEIETYRTMALLGLPEAREAGPELRAMEREISDITQALSRTQDMRTSRDLLKRLSDLLAQSEALSTRTAFRFGASRAYHAIVKNRLNLIQEAKESQYTTISAFFSARLDPAIETCNAFETRQARLARQVERATDLMRTGITFEMEQQNRDLLDDMNRRARLQMRLQKLVGGLSIAALSYYVAGLSLYFFKGLKDAGYLPFGFTGEEAAAAAMPFVIFGAWAFWQRVKRLSAKAQEEEKVS</sequence>
<evidence type="ECO:0000313" key="3">
    <source>
        <dbReference type="Proteomes" id="UP000245137"/>
    </source>
</evidence>
<keyword evidence="1" id="KW-0812">Transmembrane</keyword>
<proteinExistence type="predicted"/>